<dbReference type="InterPro" id="IPR036890">
    <property type="entry name" value="HATPase_C_sf"/>
</dbReference>
<dbReference type="Gene3D" id="6.10.340.10">
    <property type="match status" value="1"/>
</dbReference>
<feature type="domain" description="Histidine kinase" evidence="11">
    <location>
        <begin position="468"/>
        <end position="682"/>
    </location>
</feature>
<evidence type="ECO:0000256" key="9">
    <source>
        <dbReference type="ARBA" id="ARBA00022989"/>
    </source>
</evidence>
<dbReference type="InterPro" id="IPR029151">
    <property type="entry name" value="Sensor-like_sf"/>
</dbReference>
<comment type="subcellular location">
    <subcellularLocation>
        <location evidence="2">Cell membrane</location>
        <topology evidence="2">Multi-pass membrane protein</topology>
    </subcellularLocation>
</comment>
<dbReference type="CDD" id="cd00082">
    <property type="entry name" value="HisKA"/>
    <property type="match status" value="1"/>
</dbReference>
<dbReference type="PROSITE" id="PS50109">
    <property type="entry name" value="HIS_KIN"/>
    <property type="match status" value="1"/>
</dbReference>
<evidence type="ECO:0000256" key="8">
    <source>
        <dbReference type="ARBA" id="ARBA00022777"/>
    </source>
</evidence>
<dbReference type="Pfam" id="PF02518">
    <property type="entry name" value="HATPase_c"/>
    <property type="match status" value="1"/>
</dbReference>
<dbReference type="Pfam" id="PF17202">
    <property type="entry name" value="sCache_3_3"/>
    <property type="match status" value="1"/>
</dbReference>
<keyword evidence="6" id="KW-0808">Transferase</keyword>
<dbReference type="Pfam" id="PF00672">
    <property type="entry name" value="HAMP"/>
    <property type="match status" value="1"/>
</dbReference>
<evidence type="ECO:0000256" key="5">
    <source>
        <dbReference type="ARBA" id="ARBA00022553"/>
    </source>
</evidence>
<dbReference type="OrthoDB" id="1931120at2"/>
<dbReference type="GO" id="GO:0005886">
    <property type="term" value="C:plasma membrane"/>
    <property type="evidence" value="ECO:0007669"/>
    <property type="project" value="UniProtKB-SubCell"/>
</dbReference>
<sequence>MRMLSRFETLQHSLKYKLLLLTVLPLLLTALGFAVMAGYWTTSYTDRQLYMKVSADLSVAQGTLNILQREQLDSLIQLANGYEFRTNLLKAYRQGVQNQLQEVRQSRKLDFLRFITAAQLEASEEATLHRQRDTLKKGESITGLSVLPADELESIQSGLSQQAKILLIDTPYAELTDRSIEDRAMLLRTLYPVFNDFNQLIGILDAGVIFNRNTNVVDMIRDLVYGQGSLPEGGIGTVTLFLDDVRISTNVPQSTPEAILGKTLSVNDRAIGTRVSQAVKDHVLRQGNKWLNRAFVVNDWYISAYQPLLDIDNQKIGMIYTGFNEAPFNRIYFKTLIESSVMIGFIMLFSGALVFQRGRLLLQPLTQLHDAVQAVRRGNMEQRIGSLETSDELADLAIEFDKMLDLLEERDYQIRKANDELEATVEQRTRSLKRRTEALKQHIKLLKNTRRQLLDKEKLAVLGELTAGIAHEINNPAAVILGSIDLLTDELGAAAEPAQAEIDMIIQQVYRIRSLINNLLQYSRPGTYVDSHAVQNINTVCDDTLLLVRHALDKQHVSVDLDYQATTLVEFNTQQIQQVLVNLILNAAHATQGPGKILVSTQDWTEENETKGVCISVTDFGHGISNHHLRQVFDPFFTTKESGTGLGLSVSHGIIQRHSGKFNVQSKEGQGSCFTICLPEHYTPTNSQDDSVSELLDGLAQAERTNRRAIRGA</sequence>
<dbReference type="AlphaFoldDB" id="A0A5P1RF79"/>
<dbReference type="PANTHER" id="PTHR43065:SF22">
    <property type="entry name" value="HISTIDINE KINASE"/>
    <property type="match status" value="1"/>
</dbReference>
<dbReference type="InterPro" id="IPR003660">
    <property type="entry name" value="HAMP_dom"/>
</dbReference>
<dbReference type="Gene3D" id="3.30.565.10">
    <property type="entry name" value="Histidine kinase-like ATPase, C-terminal domain"/>
    <property type="match status" value="1"/>
</dbReference>
<comment type="catalytic activity">
    <reaction evidence="1">
        <text>ATP + protein L-histidine = ADP + protein N-phospho-L-histidine.</text>
        <dbReference type="EC" id="2.7.13.3"/>
    </reaction>
</comment>
<dbReference type="PROSITE" id="PS50885">
    <property type="entry name" value="HAMP"/>
    <property type="match status" value="1"/>
</dbReference>
<evidence type="ECO:0000256" key="7">
    <source>
        <dbReference type="ARBA" id="ARBA00022692"/>
    </source>
</evidence>
<dbReference type="InterPro" id="IPR003661">
    <property type="entry name" value="HisK_dim/P_dom"/>
</dbReference>
<dbReference type="InterPro" id="IPR003594">
    <property type="entry name" value="HATPase_dom"/>
</dbReference>
<keyword evidence="4" id="KW-1003">Cell membrane</keyword>
<evidence type="ECO:0000256" key="6">
    <source>
        <dbReference type="ARBA" id="ARBA00022679"/>
    </source>
</evidence>
<evidence type="ECO:0000256" key="10">
    <source>
        <dbReference type="ARBA" id="ARBA00023136"/>
    </source>
</evidence>
<dbReference type="EC" id="2.7.13.3" evidence="3"/>
<dbReference type="SMART" id="SM00304">
    <property type="entry name" value="HAMP"/>
    <property type="match status" value="1"/>
</dbReference>
<protein>
    <recommendedName>
        <fullName evidence="3">histidine kinase</fullName>
        <ecNumber evidence="3">2.7.13.3</ecNumber>
    </recommendedName>
</protein>
<evidence type="ECO:0000313" key="14">
    <source>
        <dbReference type="Proteomes" id="UP000324760"/>
    </source>
</evidence>
<dbReference type="SUPFAM" id="SSF103190">
    <property type="entry name" value="Sensory domain-like"/>
    <property type="match status" value="1"/>
</dbReference>
<reference evidence="13 14" key="1">
    <citation type="journal article" date="2019" name="Biochem. Eng. J.">
        <title>Metabolic engineering of the marine bacteria Neptunomonas concharum for the production of acetoin and meso-2,3-butanediol from acetate.</title>
        <authorList>
            <person name="Li W."/>
            <person name="Pu N."/>
            <person name="Liu C.-X."/>
            <person name="Yuan Q.-P."/>
            <person name="Li Z.-J."/>
        </authorList>
    </citation>
    <scope>NUCLEOTIDE SEQUENCE [LARGE SCALE GENOMIC DNA]</scope>
    <source>
        <strain evidence="13 14">JCM17730</strain>
    </source>
</reference>
<dbReference type="InterPro" id="IPR005467">
    <property type="entry name" value="His_kinase_dom"/>
</dbReference>
<dbReference type="EMBL" id="CP043869">
    <property type="protein sequence ID" value="QEQ97915.1"/>
    <property type="molecule type" value="Genomic_DNA"/>
</dbReference>
<keyword evidence="10" id="KW-0472">Membrane</keyword>
<dbReference type="SMART" id="SM00387">
    <property type="entry name" value="HATPase_c"/>
    <property type="match status" value="1"/>
</dbReference>
<dbReference type="Gene3D" id="1.10.287.130">
    <property type="match status" value="1"/>
</dbReference>
<dbReference type="GO" id="GO:0000155">
    <property type="term" value="F:phosphorelay sensor kinase activity"/>
    <property type="evidence" value="ECO:0007669"/>
    <property type="project" value="InterPro"/>
</dbReference>
<keyword evidence="7" id="KW-0812">Transmembrane</keyword>
<organism evidence="13 14">
    <name type="scientific">Neptunomonas concharum</name>
    <dbReference type="NCBI Taxonomy" id="1031538"/>
    <lineage>
        <taxon>Bacteria</taxon>
        <taxon>Pseudomonadati</taxon>
        <taxon>Pseudomonadota</taxon>
        <taxon>Gammaproteobacteria</taxon>
        <taxon>Oceanospirillales</taxon>
        <taxon>Oceanospirillaceae</taxon>
        <taxon>Neptunomonas</taxon>
    </lineage>
</organism>
<dbReference type="SMART" id="SM00388">
    <property type="entry name" value="HisKA"/>
    <property type="match status" value="1"/>
</dbReference>
<evidence type="ECO:0000259" key="12">
    <source>
        <dbReference type="PROSITE" id="PS50885"/>
    </source>
</evidence>
<dbReference type="Pfam" id="PF00512">
    <property type="entry name" value="HisKA"/>
    <property type="match status" value="1"/>
</dbReference>
<proteinExistence type="predicted"/>
<dbReference type="KEGG" id="ncu:F0U83_14980"/>
<evidence type="ECO:0000256" key="3">
    <source>
        <dbReference type="ARBA" id="ARBA00012438"/>
    </source>
</evidence>
<evidence type="ECO:0000259" key="11">
    <source>
        <dbReference type="PROSITE" id="PS50109"/>
    </source>
</evidence>
<gene>
    <name evidence="13" type="ORF">F0U83_14980</name>
</gene>
<dbReference type="PANTHER" id="PTHR43065">
    <property type="entry name" value="SENSOR HISTIDINE KINASE"/>
    <property type="match status" value="1"/>
</dbReference>
<dbReference type="InterPro" id="IPR004358">
    <property type="entry name" value="Sig_transdc_His_kin-like_C"/>
</dbReference>
<accession>A0A5P1RF79</accession>
<evidence type="ECO:0000313" key="13">
    <source>
        <dbReference type="EMBL" id="QEQ97915.1"/>
    </source>
</evidence>
<feature type="domain" description="HAMP" evidence="12">
    <location>
        <begin position="359"/>
        <end position="412"/>
    </location>
</feature>
<dbReference type="SUPFAM" id="SSF158472">
    <property type="entry name" value="HAMP domain-like"/>
    <property type="match status" value="1"/>
</dbReference>
<keyword evidence="5" id="KW-0597">Phosphoprotein</keyword>
<dbReference type="PRINTS" id="PR00344">
    <property type="entry name" value="BCTRLSENSOR"/>
</dbReference>
<dbReference type="InterPro" id="IPR036097">
    <property type="entry name" value="HisK_dim/P_sf"/>
</dbReference>
<dbReference type="SUPFAM" id="SSF47384">
    <property type="entry name" value="Homodimeric domain of signal transducing histidine kinase"/>
    <property type="match status" value="1"/>
</dbReference>
<name>A0A5P1RF79_9GAMM</name>
<evidence type="ECO:0000256" key="1">
    <source>
        <dbReference type="ARBA" id="ARBA00000085"/>
    </source>
</evidence>
<dbReference type="CDD" id="cd06225">
    <property type="entry name" value="HAMP"/>
    <property type="match status" value="1"/>
</dbReference>
<dbReference type="InterPro" id="IPR033463">
    <property type="entry name" value="sCache_3"/>
</dbReference>
<evidence type="ECO:0000256" key="2">
    <source>
        <dbReference type="ARBA" id="ARBA00004651"/>
    </source>
</evidence>
<dbReference type="Proteomes" id="UP000324760">
    <property type="component" value="Chromosome"/>
</dbReference>
<keyword evidence="14" id="KW-1185">Reference proteome</keyword>
<dbReference type="SUPFAM" id="SSF55874">
    <property type="entry name" value="ATPase domain of HSP90 chaperone/DNA topoisomerase II/histidine kinase"/>
    <property type="match status" value="1"/>
</dbReference>
<evidence type="ECO:0000256" key="4">
    <source>
        <dbReference type="ARBA" id="ARBA00022475"/>
    </source>
</evidence>
<keyword evidence="8" id="KW-0418">Kinase</keyword>
<keyword evidence="9" id="KW-1133">Transmembrane helix</keyword>